<dbReference type="EMBL" id="CAMGYJ010000003">
    <property type="protein sequence ID" value="CAI0395706.1"/>
    <property type="molecule type" value="Genomic_DNA"/>
</dbReference>
<evidence type="ECO:0000313" key="3">
    <source>
        <dbReference type="EMBL" id="CAI0395706.1"/>
    </source>
</evidence>
<feature type="compositionally biased region" description="Basic and acidic residues" evidence="2">
    <location>
        <begin position="424"/>
        <end position="441"/>
    </location>
</feature>
<dbReference type="Gene3D" id="1.10.287.110">
    <property type="entry name" value="DnaJ domain"/>
    <property type="match status" value="1"/>
</dbReference>
<feature type="region of interest" description="Disordered" evidence="2">
    <location>
        <begin position="165"/>
        <end position="219"/>
    </location>
</feature>
<feature type="compositionally biased region" description="Polar residues" evidence="2">
    <location>
        <begin position="368"/>
        <end position="389"/>
    </location>
</feature>
<dbReference type="GO" id="GO:0072318">
    <property type="term" value="P:clathrin coat disassembly"/>
    <property type="evidence" value="ECO:0007669"/>
    <property type="project" value="TreeGrafter"/>
</dbReference>
<feature type="compositionally biased region" description="Basic and acidic residues" evidence="2">
    <location>
        <begin position="307"/>
        <end position="338"/>
    </location>
</feature>
<dbReference type="GO" id="GO:0005737">
    <property type="term" value="C:cytoplasm"/>
    <property type="evidence" value="ECO:0007669"/>
    <property type="project" value="TreeGrafter"/>
</dbReference>
<dbReference type="FunFam" id="1.10.287.110:FF:000009">
    <property type="entry name" value="Auxilin-related protein 1"/>
    <property type="match status" value="1"/>
</dbReference>
<dbReference type="PANTHER" id="PTHR23172:SF68">
    <property type="entry name" value="DNAJ DOMAIN PROTEIN"/>
    <property type="match status" value="1"/>
</dbReference>
<dbReference type="GO" id="GO:0031982">
    <property type="term" value="C:vesicle"/>
    <property type="evidence" value="ECO:0007669"/>
    <property type="project" value="TreeGrafter"/>
</dbReference>
<sequence length="564" mass="61366">MDEFGVLTERFGLKPQGKSAPMAASKRPNSATAAPTRNLASGSPVNSQSSPAYPSTAAYGTNSFNGISVGGNGDLFGNQKAQSFGGSTDGFEVFGGFDKGSKQSNGSSSFDYDSIFSGHNHSNARSSLDNDDIFGDGLKSSNASSNDDLFGSFASNQKQSVPIDELFGNFGSKPSPSLNRKGSSGFDDLLPGFNSSKTSDKRENTRTTKSSFNSADDPFVVLESSSSTTTNSSFLDPLEEFSKFASSGVSNTKPAGSSNVSTSLRPPPKSGQVLKSVKVKNSRTSSIDEFEDFATSRVRATPNKQSNDNHSREGRARENAKTSKFKEAEKEMPLKSVDDLESFFGTSSRSSSAPKSRTATLDPLFDATLNTRGKPQVSNGRASGVSSSGLKKASSETNMFDDFSSLFGDASFSGEFEEVEGEPEERRKARFERHQRTHDRVSKAVADMNQRDYQTQREQEERRMIAEKMDLDIKRWAAGKEGNMRALLSSLQYVLWNGCGWEPVSLTDLITSSSVKKVYRKATLCVHPDKVQQKGATLEQKYIAEKVFDILKEAWNKFNKEELS</sequence>
<dbReference type="PANTHER" id="PTHR23172">
    <property type="entry name" value="AUXILIN/CYCLIN G-ASSOCIATED KINASE-RELATED"/>
    <property type="match status" value="1"/>
</dbReference>
<feature type="region of interest" description="Disordered" evidence="2">
    <location>
        <begin position="415"/>
        <end position="441"/>
    </location>
</feature>
<feature type="compositionally biased region" description="Low complexity" evidence="2">
    <location>
        <begin position="347"/>
        <end position="360"/>
    </location>
</feature>
<proteinExistence type="predicted"/>
<reference evidence="3" key="1">
    <citation type="submission" date="2022-08" db="EMBL/GenBank/DDBJ databases">
        <authorList>
            <person name="Gutierrez-Valencia J."/>
        </authorList>
    </citation>
    <scope>NUCLEOTIDE SEQUENCE</scope>
</reference>
<evidence type="ECO:0000313" key="4">
    <source>
        <dbReference type="Proteomes" id="UP001154282"/>
    </source>
</evidence>
<dbReference type="GO" id="GO:0030276">
    <property type="term" value="F:clathrin binding"/>
    <property type="evidence" value="ECO:0007669"/>
    <property type="project" value="TreeGrafter"/>
</dbReference>
<feature type="compositionally biased region" description="Polar residues" evidence="2">
    <location>
        <begin position="172"/>
        <end position="182"/>
    </location>
</feature>
<accession>A0AAV0IDY1</accession>
<keyword evidence="1" id="KW-0175">Coiled coil</keyword>
<feature type="region of interest" description="Disordered" evidence="2">
    <location>
        <begin position="1"/>
        <end position="57"/>
    </location>
</feature>
<evidence type="ECO:0000256" key="1">
    <source>
        <dbReference type="ARBA" id="ARBA00023054"/>
    </source>
</evidence>
<dbReference type="InterPro" id="IPR036869">
    <property type="entry name" value="J_dom_sf"/>
</dbReference>
<comment type="caution">
    <text evidence="3">The sequence shown here is derived from an EMBL/GenBank/DDBJ whole genome shotgun (WGS) entry which is preliminary data.</text>
</comment>
<feature type="compositionally biased region" description="Polar residues" evidence="2">
    <location>
        <begin position="245"/>
        <end position="264"/>
    </location>
</feature>
<gene>
    <name evidence="3" type="ORF">LITE_LOCUS8810</name>
</gene>
<feature type="compositionally biased region" description="Polar residues" evidence="2">
    <location>
        <begin position="27"/>
        <end position="57"/>
    </location>
</feature>
<dbReference type="AlphaFoldDB" id="A0AAV0IDY1"/>
<protein>
    <submittedName>
        <fullName evidence="3">Uncharacterized protein</fullName>
    </submittedName>
</protein>
<dbReference type="SUPFAM" id="SSF46565">
    <property type="entry name" value="Chaperone J-domain"/>
    <property type="match status" value="1"/>
</dbReference>
<keyword evidence="4" id="KW-1185">Reference proteome</keyword>
<dbReference type="Proteomes" id="UP001154282">
    <property type="component" value="Unassembled WGS sequence"/>
</dbReference>
<feature type="region of interest" description="Disordered" evidence="2">
    <location>
        <begin position="245"/>
        <end position="391"/>
    </location>
</feature>
<name>A0AAV0IDY1_9ROSI</name>
<evidence type="ECO:0000256" key="2">
    <source>
        <dbReference type="SAM" id="MobiDB-lite"/>
    </source>
</evidence>
<feature type="region of interest" description="Disordered" evidence="2">
    <location>
        <begin position="95"/>
        <end position="116"/>
    </location>
</feature>
<organism evidence="3 4">
    <name type="scientific">Linum tenue</name>
    <dbReference type="NCBI Taxonomy" id="586396"/>
    <lineage>
        <taxon>Eukaryota</taxon>
        <taxon>Viridiplantae</taxon>
        <taxon>Streptophyta</taxon>
        <taxon>Embryophyta</taxon>
        <taxon>Tracheophyta</taxon>
        <taxon>Spermatophyta</taxon>
        <taxon>Magnoliopsida</taxon>
        <taxon>eudicotyledons</taxon>
        <taxon>Gunneridae</taxon>
        <taxon>Pentapetalae</taxon>
        <taxon>rosids</taxon>
        <taxon>fabids</taxon>
        <taxon>Malpighiales</taxon>
        <taxon>Linaceae</taxon>
        <taxon>Linum</taxon>
    </lineage>
</organism>
<feature type="compositionally biased region" description="Polar residues" evidence="2">
    <location>
        <begin position="102"/>
        <end position="116"/>
    </location>
</feature>
<dbReference type="GO" id="GO:0072583">
    <property type="term" value="P:clathrin-dependent endocytosis"/>
    <property type="evidence" value="ECO:0007669"/>
    <property type="project" value="TreeGrafter"/>
</dbReference>